<dbReference type="Proteomes" id="UP000184191">
    <property type="component" value="Unassembled WGS sequence"/>
</dbReference>
<proteinExistence type="predicted"/>
<dbReference type="InterPro" id="IPR016181">
    <property type="entry name" value="Acyl_CoA_acyltransferase"/>
</dbReference>
<dbReference type="PROSITE" id="PS51186">
    <property type="entry name" value="GNAT"/>
    <property type="match status" value="1"/>
</dbReference>
<dbReference type="OrthoDB" id="7301318at2"/>
<feature type="domain" description="N-acetyltransferase" evidence="1">
    <location>
        <begin position="101"/>
        <end position="238"/>
    </location>
</feature>
<dbReference type="SUPFAM" id="SSF55729">
    <property type="entry name" value="Acyl-CoA N-acyltransferases (Nat)"/>
    <property type="match status" value="1"/>
</dbReference>
<dbReference type="STRING" id="1054996.SAMN05444414_12364"/>
<dbReference type="Gene3D" id="3.40.630.30">
    <property type="match status" value="1"/>
</dbReference>
<dbReference type="EMBL" id="FRBN01000023">
    <property type="protein sequence ID" value="SHL63264.1"/>
    <property type="molecule type" value="Genomic_DNA"/>
</dbReference>
<dbReference type="InterPro" id="IPR000182">
    <property type="entry name" value="GNAT_dom"/>
</dbReference>
<dbReference type="RefSeq" id="WP_073199859.1">
    <property type="nucleotide sequence ID" value="NZ_FRBN01000023.1"/>
</dbReference>
<accession>A0A1M7C7T2</accession>
<gene>
    <name evidence="2" type="ORF">SAMN05444414_12364</name>
</gene>
<evidence type="ECO:0000313" key="3">
    <source>
        <dbReference type="Proteomes" id="UP000184191"/>
    </source>
</evidence>
<sequence length="238" mass="25449">MTPDVHTLYDVVEGTWPPVAISELDDWVIRDGQGGGKRVSSATARQSVTADKLAVAESAMQALGQPPLFMIRGGDAALDRMLADQGYGIVDPVNIYVTPIVDLARPTPPTSTFAIWEPLAIQLDIWAAGGIGPGRIDVMRRAQAPKTTIFGRAENRPAATAFCAIHDGVAMVHALEVHPQSRRKNMGRHVMQAAATWAASHGATHMSVVCTQANIGANGLYASLGMTLVGQYHYRQKA</sequence>
<evidence type="ECO:0000313" key="2">
    <source>
        <dbReference type="EMBL" id="SHL63264.1"/>
    </source>
</evidence>
<organism evidence="2 3">
    <name type="scientific">Roseovarius marisflavi</name>
    <dbReference type="NCBI Taxonomy" id="1054996"/>
    <lineage>
        <taxon>Bacteria</taxon>
        <taxon>Pseudomonadati</taxon>
        <taxon>Pseudomonadota</taxon>
        <taxon>Alphaproteobacteria</taxon>
        <taxon>Rhodobacterales</taxon>
        <taxon>Roseobacteraceae</taxon>
        <taxon>Roseovarius</taxon>
    </lineage>
</organism>
<dbReference type="AlphaFoldDB" id="A0A1M7C7T2"/>
<dbReference type="GO" id="GO:0016747">
    <property type="term" value="F:acyltransferase activity, transferring groups other than amino-acyl groups"/>
    <property type="evidence" value="ECO:0007669"/>
    <property type="project" value="InterPro"/>
</dbReference>
<keyword evidence="2" id="KW-0808">Transferase</keyword>
<name>A0A1M7C7T2_9RHOB</name>
<protein>
    <submittedName>
        <fullName evidence="2">Acetyltransferase (GNAT) family protein</fullName>
    </submittedName>
</protein>
<reference evidence="3" key="1">
    <citation type="submission" date="2016-11" db="EMBL/GenBank/DDBJ databases">
        <authorList>
            <person name="Varghese N."/>
            <person name="Submissions S."/>
        </authorList>
    </citation>
    <scope>NUCLEOTIDE SEQUENCE [LARGE SCALE GENOMIC DNA]</scope>
    <source>
        <strain evidence="3">DSM 29327</strain>
    </source>
</reference>
<evidence type="ECO:0000259" key="1">
    <source>
        <dbReference type="PROSITE" id="PS51186"/>
    </source>
</evidence>
<keyword evidence="3" id="KW-1185">Reference proteome</keyword>
<dbReference type="CDD" id="cd04301">
    <property type="entry name" value="NAT_SF"/>
    <property type="match status" value="1"/>
</dbReference>
<dbReference type="Pfam" id="PF00583">
    <property type="entry name" value="Acetyltransf_1"/>
    <property type="match status" value="1"/>
</dbReference>